<comment type="similarity">
    <text evidence="1">Belongs to the ABC transporter superfamily.</text>
</comment>
<organism evidence="6 7">
    <name type="scientific">Haloactinopolyspora alba</name>
    <dbReference type="NCBI Taxonomy" id="648780"/>
    <lineage>
        <taxon>Bacteria</taxon>
        <taxon>Bacillati</taxon>
        <taxon>Actinomycetota</taxon>
        <taxon>Actinomycetes</taxon>
        <taxon>Jiangellales</taxon>
        <taxon>Jiangellaceae</taxon>
        <taxon>Haloactinopolyspora</taxon>
    </lineage>
</organism>
<dbReference type="SMART" id="SM00382">
    <property type="entry name" value="AAA"/>
    <property type="match status" value="1"/>
</dbReference>
<feature type="domain" description="ABC transporter" evidence="5">
    <location>
        <begin position="18"/>
        <end position="242"/>
    </location>
</feature>
<dbReference type="PANTHER" id="PTHR43335:SF4">
    <property type="entry name" value="ABC TRANSPORTER, ATP-BINDING PROTEIN"/>
    <property type="match status" value="1"/>
</dbReference>
<reference evidence="6 7" key="1">
    <citation type="submission" date="2018-03" db="EMBL/GenBank/DDBJ databases">
        <title>Genomic Encyclopedia of Archaeal and Bacterial Type Strains, Phase II (KMG-II): from individual species to whole genera.</title>
        <authorList>
            <person name="Goeker M."/>
        </authorList>
    </citation>
    <scope>NUCLEOTIDE SEQUENCE [LARGE SCALE GENOMIC DNA]</scope>
    <source>
        <strain evidence="6 7">DSM 45211</strain>
    </source>
</reference>
<keyword evidence="2" id="KW-0813">Transport</keyword>
<sequence>MSIDVGALAPSPPDTPAVHVAGVSKSFGTLPALSDVDLRVQRGQVYGVLGPNGAGKTTLLRILLGLVHADTGTVRVSGRHPGAPEALRGIGALIETPAFVPHLSGRTNLRVLARARGLPDSEVQRVLEIVQLDGRADDRYGGYSLGMGQRLGVAAALLGRPPLLVLDEPTNGLDPDGVVQMRELVRNLGTDGTTVLLSSHILGEVQQICERVVVLDRGRTIADDTVENLRAGPGALTVELRADPPAPARTIARSRFGEATVPESDDATLRLHVDPGDVPALVRALVEGGVDVHEVRHERQSLEDVFFELTRHDAAEVRS</sequence>
<comment type="caution">
    <text evidence="6">The sequence shown here is derived from an EMBL/GenBank/DDBJ whole genome shotgun (WGS) entry which is preliminary data.</text>
</comment>
<dbReference type="PROSITE" id="PS50893">
    <property type="entry name" value="ABC_TRANSPORTER_2"/>
    <property type="match status" value="1"/>
</dbReference>
<evidence type="ECO:0000313" key="6">
    <source>
        <dbReference type="EMBL" id="PSL01630.1"/>
    </source>
</evidence>
<dbReference type="SUPFAM" id="SSF52540">
    <property type="entry name" value="P-loop containing nucleoside triphosphate hydrolases"/>
    <property type="match status" value="1"/>
</dbReference>
<accession>A0A2P8DWP2</accession>
<keyword evidence="3" id="KW-0547">Nucleotide-binding</keyword>
<dbReference type="EMBL" id="PYGE01000013">
    <property type="protein sequence ID" value="PSL01630.1"/>
    <property type="molecule type" value="Genomic_DNA"/>
</dbReference>
<dbReference type="InterPro" id="IPR003439">
    <property type="entry name" value="ABC_transporter-like_ATP-bd"/>
</dbReference>
<dbReference type="InterPro" id="IPR027417">
    <property type="entry name" value="P-loop_NTPase"/>
</dbReference>
<dbReference type="GO" id="GO:0005524">
    <property type="term" value="F:ATP binding"/>
    <property type="evidence" value="ECO:0007669"/>
    <property type="project" value="UniProtKB-KW"/>
</dbReference>
<dbReference type="InterPro" id="IPR003593">
    <property type="entry name" value="AAA+_ATPase"/>
</dbReference>
<protein>
    <submittedName>
        <fullName evidence="6">ABC-2 type transport system ATP-binding protein</fullName>
    </submittedName>
</protein>
<dbReference type="CDD" id="cd03268">
    <property type="entry name" value="ABC_BcrA_bacitracin_resist"/>
    <property type="match status" value="1"/>
</dbReference>
<evidence type="ECO:0000256" key="4">
    <source>
        <dbReference type="ARBA" id="ARBA00022840"/>
    </source>
</evidence>
<keyword evidence="4 6" id="KW-0067">ATP-binding</keyword>
<proteinExistence type="inferred from homology"/>
<dbReference type="AlphaFoldDB" id="A0A2P8DWP2"/>
<dbReference type="PANTHER" id="PTHR43335">
    <property type="entry name" value="ABC TRANSPORTER, ATP-BINDING PROTEIN"/>
    <property type="match status" value="1"/>
</dbReference>
<dbReference type="RefSeq" id="WP_205741052.1">
    <property type="nucleotide sequence ID" value="NZ_PYGE01000013.1"/>
</dbReference>
<keyword evidence="7" id="KW-1185">Reference proteome</keyword>
<evidence type="ECO:0000313" key="7">
    <source>
        <dbReference type="Proteomes" id="UP000243528"/>
    </source>
</evidence>
<evidence type="ECO:0000256" key="3">
    <source>
        <dbReference type="ARBA" id="ARBA00022741"/>
    </source>
</evidence>
<dbReference type="Pfam" id="PF00005">
    <property type="entry name" value="ABC_tran"/>
    <property type="match status" value="1"/>
</dbReference>
<gene>
    <name evidence="6" type="ORF">CLV30_113118</name>
</gene>
<name>A0A2P8DWP2_9ACTN</name>
<dbReference type="GO" id="GO:0016887">
    <property type="term" value="F:ATP hydrolysis activity"/>
    <property type="evidence" value="ECO:0007669"/>
    <property type="project" value="InterPro"/>
</dbReference>
<evidence type="ECO:0000256" key="2">
    <source>
        <dbReference type="ARBA" id="ARBA00022448"/>
    </source>
</evidence>
<dbReference type="Proteomes" id="UP000243528">
    <property type="component" value="Unassembled WGS sequence"/>
</dbReference>
<dbReference type="Gene3D" id="3.40.50.300">
    <property type="entry name" value="P-loop containing nucleotide triphosphate hydrolases"/>
    <property type="match status" value="1"/>
</dbReference>
<evidence type="ECO:0000256" key="1">
    <source>
        <dbReference type="ARBA" id="ARBA00005417"/>
    </source>
</evidence>
<evidence type="ECO:0000259" key="5">
    <source>
        <dbReference type="PROSITE" id="PS50893"/>
    </source>
</evidence>